<organism evidence="2 3">
    <name type="scientific">Colocasia esculenta</name>
    <name type="common">Wild taro</name>
    <name type="synonym">Arum esculentum</name>
    <dbReference type="NCBI Taxonomy" id="4460"/>
    <lineage>
        <taxon>Eukaryota</taxon>
        <taxon>Viridiplantae</taxon>
        <taxon>Streptophyta</taxon>
        <taxon>Embryophyta</taxon>
        <taxon>Tracheophyta</taxon>
        <taxon>Spermatophyta</taxon>
        <taxon>Magnoliopsida</taxon>
        <taxon>Liliopsida</taxon>
        <taxon>Araceae</taxon>
        <taxon>Aroideae</taxon>
        <taxon>Colocasieae</taxon>
        <taxon>Colocasia</taxon>
    </lineage>
</organism>
<evidence type="ECO:0000313" key="2">
    <source>
        <dbReference type="EMBL" id="MQM01357.1"/>
    </source>
</evidence>
<proteinExistence type="predicted"/>
<comment type="caution">
    <text evidence="2">The sequence shown here is derived from an EMBL/GenBank/DDBJ whole genome shotgun (WGS) entry which is preliminary data.</text>
</comment>
<dbReference type="Proteomes" id="UP000652761">
    <property type="component" value="Unassembled WGS sequence"/>
</dbReference>
<feature type="compositionally biased region" description="Polar residues" evidence="1">
    <location>
        <begin position="33"/>
        <end position="50"/>
    </location>
</feature>
<feature type="compositionally biased region" description="Polar residues" evidence="1">
    <location>
        <begin position="9"/>
        <end position="23"/>
    </location>
</feature>
<name>A0A843W1Z4_COLES</name>
<protein>
    <submittedName>
        <fullName evidence="2">Uncharacterized protein</fullName>
    </submittedName>
</protein>
<reference evidence="2" key="1">
    <citation type="submission" date="2017-07" db="EMBL/GenBank/DDBJ databases">
        <title>Taro Niue Genome Assembly and Annotation.</title>
        <authorList>
            <person name="Atibalentja N."/>
            <person name="Keating K."/>
            <person name="Fields C.J."/>
        </authorList>
    </citation>
    <scope>NUCLEOTIDE SEQUENCE</scope>
    <source>
        <strain evidence="2">Niue_2</strain>
        <tissue evidence="2">Leaf</tissue>
    </source>
</reference>
<feature type="region of interest" description="Disordered" evidence="1">
    <location>
        <begin position="1"/>
        <end position="50"/>
    </location>
</feature>
<sequence length="63" mass="6849">MPGTFRDSGLSSLNRTYNSNTGVRVSRIDDTDLNGTTQVPGQTPSTTNTRAWLTQNLGYLTAE</sequence>
<keyword evidence="3" id="KW-1185">Reference proteome</keyword>
<evidence type="ECO:0000313" key="3">
    <source>
        <dbReference type="Proteomes" id="UP000652761"/>
    </source>
</evidence>
<accession>A0A843W1Z4</accession>
<feature type="non-terminal residue" evidence="2">
    <location>
        <position position="1"/>
    </location>
</feature>
<evidence type="ECO:0000256" key="1">
    <source>
        <dbReference type="SAM" id="MobiDB-lite"/>
    </source>
</evidence>
<gene>
    <name evidence="2" type="ORF">Taro_034112</name>
</gene>
<dbReference type="EMBL" id="NMUH01002665">
    <property type="protein sequence ID" value="MQM01357.1"/>
    <property type="molecule type" value="Genomic_DNA"/>
</dbReference>
<dbReference type="AlphaFoldDB" id="A0A843W1Z4"/>